<reference evidence="4 5" key="1">
    <citation type="submission" date="2021-03" db="EMBL/GenBank/DDBJ databases">
        <title>Genomic Encyclopedia of Type Strains, Phase IV (KMG-IV): sequencing the most valuable type-strain genomes for metagenomic binning, comparative biology and taxonomic classification.</title>
        <authorList>
            <person name="Goeker M."/>
        </authorList>
    </citation>
    <scope>NUCLEOTIDE SEQUENCE [LARGE SCALE GENOMIC DNA]</scope>
    <source>
        <strain evidence="4 5">DSM 26048</strain>
    </source>
</reference>
<sequence>MASEKKKFAVIGCQHGHIGIFIEEMQNMGYDCAGIYERDPFPVAQSLSTKYGIPLYLQEGYAISEIWNDAEIGIIGTSAINKEKIQIIELCDQYGKHVMLDKPAAVDRDGYERLLAVIQRGRIQVGMLLTERVNKALFTLKQQIDLGHFGKIVQIGIRKPHRLAQESRPSWFFDKTLNGTIIHDLFIHDYDLLRWLTGQEIESSSGSLTKLILPEHPSFYDSANVQVQLNGGATAQLYADWHTRDACWAWGDMRVFVTGTEAYAELRLSGDPLISSEPMLLMVTNNNIWTELPLDQAPYTICGDFLDRISCISSNERGNTNPDTSQTTRKTNNQIVYQNTHQNTHQITHEDILAATKAAVEANEDAQLIVTTLHS</sequence>
<dbReference type="InterPro" id="IPR051317">
    <property type="entry name" value="Gfo/Idh/MocA_oxidoreduct"/>
</dbReference>
<dbReference type="SUPFAM" id="SSF55347">
    <property type="entry name" value="Glyceraldehyde-3-phosphate dehydrogenase-like, C-terminal domain"/>
    <property type="match status" value="1"/>
</dbReference>
<accession>A0ABS4IY59</accession>
<dbReference type="PANTHER" id="PTHR43708:SF5">
    <property type="entry name" value="CONSERVED EXPRESSED OXIDOREDUCTASE (EUROFUNG)-RELATED"/>
    <property type="match status" value="1"/>
</dbReference>
<comment type="caution">
    <text evidence="4">The sequence shown here is derived from an EMBL/GenBank/DDBJ whole genome shotgun (WGS) entry which is preliminary data.</text>
</comment>
<protein>
    <submittedName>
        <fullName evidence="4">Dehydrogenase</fullName>
    </submittedName>
</protein>
<dbReference type="Proteomes" id="UP001519287">
    <property type="component" value="Unassembled WGS sequence"/>
</dbReference>
<name>A0ABS4IY59_9BACL</name>
<evidence type="ECO:0000256" key="2">
    <source>
        <dbReference type="ARBA" id="ARBA00023002"/>
    </source>
</evidence>
<dbReference type="Gene3D" id="3.30.360.10">
    <property type="entry name" value="Dihydrodipicolinate Reductase, domain 2"/>
    <property type="match status" value="1"/>
</dbReference>
<dbReference type="SUPFAM" id="SSF51735">
    <property type="entry name" value="NAD(P)-binding Rossmann-fold domains"/>
    <property type="match status" value="1"/>
</dbReference>
<dbReference type="PANTHER" id="PTHR43708">
    <property type="entry name" value="CONSERVED EXPRESSED OXIDOREDUCTASE (EUROFUNG)"/>
    <property type="match status" value="1"/>
</dbReference>
<comment type="similarity">
    <text evidence="1">Belongs to the Gfo/Idh/MocA family.</text>
</comment>
<dbReference type="InterPro" id="IPR036291">
    <property type="entry name" value="NAD(P)-bd_dom_sf"/>
</dbReference>
<dbReference type="Pfam" id="PF22725">
    <property type="entry name" value="GFO_IDH_MocA_C3"/>
    <property type="match status" value="1"/>
</dbReference>
<organism evidence="4 5">
    <name type="scientific">Paenibacillus eucommiae</name>
    <dbReference type="NCBI Taxonomy" id="1355755"/>
    <lineage>
        <taxon>Bacteria</taxon>
        <taxon>Bacillati</taxon>
        <taxon>Bacillota</taxon>
        <taxon>Bacilli</taxon>
        <taxon>Bacillales</taxon>
        <taxon>Paenibacillaceae</taxon>
        <taxon>Paenibacillus</taxon>
    </lineage>
</organism>
<dbReference type="InterPro" id="IPR055170">
    <property type="entry name" value="GFO_IDH_MocA-like_dom"/>
</dbReference>
<dbReference type="Gene3D" id="3.40.50.720">
    <property type="entry name" value="NAD(P)-binding Rossmann-like Domain"/>
    <property type="match status" value="1"/>
</dbReference>
<dbReference type="EMBL" id="JAGGLB010000014">
    <property type="protein sequence ID" value="MBP1992508.1"/>
    <property type="molecule type" value="Genomic_DNA"/>
</dbReference>
<feature type="domain" description="GFO/IDH/MocA-like oxidoreductase" evidence="3">
    <location>
        <begin position="139"/>
        <end position="263"/>
    </location>
</feature>
<gene>
    <name evidence="4" type="ORF">J2Z66_004117</name>
</gene>
<evidence type="ECO:0000313" key="4">
    <source>
        <dbReference type="EMBL" id="MBP1992508.1"/>
    </source>
</evidence>
<keyword evidence="2" id="KW-0560">Oxidoreductase</keyword>
<evidence type="ECO:0000259" key="3">
    <source>
        <dbReference type="Pfam" id="PF22725"/>
    </source>
</evidence>
<keyword evidence="5" id="KW-1185">Reference proteome</keyword>
<evidence type="ECO:0000256" key="1">
    <source>
        <dbReference type="ARBA" id="ARBA00010928"/>
    </source>
</evidence>
<proteinExistence type="inferred from homology"/>
<evidence type="ECO:0000313" key="5">
    <source>
        <dbReference type="Proteomes" id="UP001519287"/>
    </source>
</evidence>
<dbReference type="RefSeq" id="WP_209973585.1">
    <property type="nucleotide sequence ID" value="NZ_JAGGLB010000014.1"/>
</dbReference>